<feature type="domain" description="Extradiol ring-cleavage dioxygenase class III enzyme subunit B" evidence="1">
    <location>
        <begin position="22"/>
        <end position="317"/>
    </location>
</feature>
<protein>
    <recommendedName>
        <fullName evidence="1">Extradiol ring-cleavage dioxygenase class III enzyme subunit B domain-containing protein</fullName>
    </recommendedName>
</protein>
<dbReference type="AlphaFoldDB" id="A0A229UUN7"/>
<reference evidence="2 3" key="1">
    <citation type="submission" date="2017-07" db="EMBL/GenBank/DDBJ databases">
        <title>Genome sequencing and assembly of Paenibacillus rigui.</title>
        <authorList>
            <person name="Mayilraj S."/>
        </authorList>
    </citation>
    <scope>NUCLEOTIDE SEQUENCE [LARGE SCALE GENOMIC DNA]</scope>
    <source>
        <strain evidence="2 3">JCM 16352</strain>
    </source>
</reference>
<organism evidence="2 3">
    <name type="scientific">Paenibacillus rigui</name>
    <dbReference type="NCBI Taxonomy" id="554312"/>
    <lineage>
        <taxon>Bacteria</taxon>
        <taxon>Bacillati</taxon>
        <taxon>Bacillota</taxon>
        <taxon>Bacilli</taxon>
        <taxon>Bacillales</taxon>
        <taxon>Paenibacillaceae</taxon>
        <taxon>Paenibacillus</taxon>
    </lineage>
</organism>
<dbReference type="Proteomes" id="UP000215509">
    <property type="component" value="Unassembled WGS sequence"/>
</dbReference>
<sequence>MEASNFTHVRGNGRMAEIIAGIAMSHSPMIMTNEAAAGDKGQRFIQKTAEMKQWLKQSGADILVLVSDDHFNSYFYNHMPSFTIGIGECEGWGDWQLPKYQVPVEQELAKHILLTGLEHHVDFAFTLSMKVDHGHTQAIYFLNSELGIPVVPIAVNTSAPPLPTMERCFQVGEQISKAIRSWDSDKKVALVASGGLSHWVPIPKIDSPKPEDQDLIQVLKKGREEIKQLDEYLKTRETRVTRIQSGPVNEEWDRELLRLITEQDVRSLRQWSAEFIEEHGGNGGQEIRNWLVLLGALQGFDAEVAYYEPIPEWVTGMAIVQFKQGRD</sequence>
<dbReference type="Pfam" id="PF02900">
    <property type="entry name" value="LigB"/>
    <property type="match status" value="1"/>
</dbReference>
<dbReference type="InterPro" id="IPR004183">
    <property type="entry name" value="Xdiol_dOase_suB"/>
</dbReference>
<evidence type="ECO:0000313" key="3">
    <source>
        <dbReference type="Proteomes" id="UP000215509"/>
    </source>
</evidence>
<proteinExistence type="predicted"/>
<dbReference type="EMBL" id="NMQW01000011">
    <property type="protein sequence ID" value="OXM86971.1"/>
    <property type="molecule type" value="Genomic_DNA"/>
</dbReference>
<name>A0A229UUN7_9BACL</name>
<dbReference type="Gene3D" id="3.40.830.10">
    <property type="entry name" value="LigB-like"/>
    <property type="match status" value="1"/>
</dbReference>
<evidence type="ECO:0000259" key="1">
    <source>
        <dbReference type="Pfam" id="PF02900"/>
    </source>
</evidence>
<dbReference type="CDD" id="cd07359">
    <property type="entry name" value="PCA_45_Doxase_B_like"/>
    <property type="match status" value="1"/>
</dbReference>
<gene>
    <name evidence="2" type="ORF">CF651_07455</name>
</gene>
<keyword evidence="3" id="KW-1185">Reference proteome</keyword>
<dbReference type="OrthoDB" id="159752at2"/>
<comment type="caution">
    <text evidence="2">The sequence shown here is derived from an EMBL/GenBank/DDBJ whole genome shotgun (WGS) entry which is preliminary data.</text>
</comment>
<dbReference type="GO" id="GO:0008198">
    <property type="term" value="F:ferrous iron binding"/>
    <property type="evidence" value="ECO:0007669"/>
    <property type="project" value="InterPro"/>
</dbReference>
<evidence type="ECO:0000313" key="2">
    <source>
        <dbReference type="EMBL" id="OXM86971.1"/>
    </source>
</evidence>
<accession>A0A229UUN7</accession>
<dbReference type="GO" id="GO:0016702">
    <property type="term" value="F:oxidoreductase activity, acting on single donors with incorporation of molecular oxygen, incorporation of two atoms of oxygen"/>
    <property type="evidence" value="ECO:0007669"/>
    <property type="project" value="UniProtKB-ARBA"/>
</dbReference>
<dbReference type="SUPFAM" id="SSF53213">
    <property type="entry name" value="LigB-like"/>
    <property type="match status" value="1"/>
</dbReference>